<sequence length="244" mass="26133">MTATVSSDRPVALVTGATRGLGHAIAVELAKTHHVIVGGRSAEAVGRVVDELGDASAFVADLTNEDEAAHALSDVLATVGRLNVLVNNAGVGKKATLDHTTRDDWRWVLETNVIAVADVTRMCLPKLRESFGTVVVINSGAGVRVYPSDAAYTVSKWALRSFTDCLREAERGRVRVVAIHPGRIDTDMQVAMQAQAGKTYNPDDHMRASDVAKTVRLAVDMPASTNVDELHIRTTEAKKTNPSI</sequence>
<evidence type="ECO:0000256" key="2">
    <source>
        <dbReference type="ARBA" id="ARBA00023002"/>
    </source>
</evidence>
<dbReference type="PANTHER" id="PTHR44196:SF1">
    <property type="entry name" value="DEHYDROGENASE_REDUCTASE SDR FAMILY MEMBER 7B"/>
    <property type="match status" value="1"/>
</dbReference>
<dbReference type="PRINTS" id="PR00080">
    <property type="entry name" value="SDRFAMILY"/>
</dbReference>
<dbReference type="GO" id="GO:0016491">
    <property type="term" value="F:oxidoreductase activity"/>
    <property type="evidence" value="ECO:0007669"/>
    <property type="project" value="UniProtKB-KW"/>
</dbReference>
<dbReference type="InterPro" id="IPR020904">
    <property type="entry name" value="Sc_DH/Rdtase_CS"/>
</dbReference>
<dbReference type="NCBIfam" id="NF006073">
    <property type="entry name" value="PRK08219.1"/>
    <property type="match status" value="1"/>
</dbReference>
<evidence type="ECO:0000313" key="6">
    <source>
        <dbReference type="Proteomes" id="UP000234545"/>
    </source>
</evidence>
<keyword evidence="2" id="KW-0560">Oxidoreductase</keyword>
<dbReference type="Pfam" id="PF00106">
    <property type="entry name" value="adh_short"/>
    <property type="match status" value="1"/>
</dbReference>
<dbReference type="AlphaFoldDB" id="A0A2I1I5Y1"/>
<dbReference type="InterPro" id="IPR036291">
    <property type="entry name" value="NAD(P)-bd_dom_sf"/>
</dbReference>
<organism evidence="5 6">
    <name type="scientific">Schaalia turicensis</name>
    <dbReference type="NCBI Taxonomy" id="131111"/>
    <lineage>
        <taxon>Bacteria</taxon>
        <taxon>Bacillati</taxon>
        <taxon>Actinomycetota</taxon>
        <taxon>Actinomycetes</taxon>
        <taxon>Actinomycetales</taxon>
        <taxon>Actinomycetaceae</taxon>
        <taxon>Schaalia</taxon>
    </lineage>
</organism>
<comment type="similarity">
    <text evidence="1 3">Belongs to the short-chain dehydrogenases/reductases (SDR) family.</text>
</comment>
<evidence type="ECO:0000259" key="4">
    <source>
        <dbReference type="SMART" id="SM00822"/>
    </source>
</evidence>
<evidence type="ECO:0000256" key="3">
    <source>
        <dbReference type="RuleBase" id="RU000363"/>
    </source>
</evidence>
<dbReference type="InterPro" id="IPR057326">
    <property type="entry name" value="KR_dom"/>
</dbReference>
<dbReference type="PANTHER" id="PTHR44196">
    <property type="entry name" value="DEHYDROGENASE/REDUCTASE SDR FAMILY MEMBER 7B"/>
    <property type="match status" value="1"/>
</dbReference>
<dbReference type="OrthoDB" id="517007at2"/>
<evidence type="ECO:0000256" key="1">
    <source>
        <dbReference type="ARBA" id="ARBA00006484"/>
    </source>
</evidence>
<proteinExistence type="inferred from homology"/>
<reference evidence="5 6" key="1">
    <citation type="submission" date="2017-12" db="EMBL/GenBank/DDBJ databases">
        <title>Phylogenetic diversity of female urinary microbiome.</title>
        <authorList>
            <person name="Thomas-White K."/>
            <person name="Wolfe A.J."/>
        </authorList>
    </citation>
    <scope>NUCLEOTIDE SEQUENCE [LARGE SCALE GENOMIC DNA]</scope>
    <source>
        <strain evidence="5 6">UMB0250</strain>
    </source>
</reference>
<dbReference type="Proteomes" id="UP000234545">
    <property type="component" value="Unassembled WGS sequence"/>
</dbReference>
<evidence type="ECO:0000313" key="5">
    <source>
        <dbReference type="EMBL" id="PKY66537.1"/>
    </source>
</evidence>
<comment type="caution">
    <text evidence="5">The sequence shown here is derived from an EMBL/GenBank/DDBJ whole genome shotgun (WGS) entry which is preliminary data.</text>
</comment>
<feature type="domain" description="Ketoreductase" evidence="4">
    <location>
        <begin position="10"/>
        <end position="187"/>
    </location>
</feature>
<dbReference type="PROSITE" id="PS00061">
    <property type="entry name" value="ADH_SHORT"/>
    <property type="match status" value="1"/>
</dbReference>
<protein>
    <submittedName>
        <fullName evidence="5">Short chain dehydrogenase</fullName>
    </submittedName>
</protein>
<dbReference type="SMART" id="SM00822">
    <property type="entry name" value="PKS_KR"/>
    <property type="match status" value="1"/>
</dbReference>
<dbReference type="GO" id="GO:0016020">
    <property type="term" value="C:membrane"/>
    <property type="evidence" value="ECO:0007669"/>
    <property type="project" value="TreeGrafter"/>
</dbReference>
<dbReference type="SUPFAM" id="SSF51735">
    <property type="entry name" value="NAD(P)-binding Rossmann-fold domains"/>
    <property type="match status" value="1"/>
</dbReference>
<dbReference type="RefSeq" id="WP_101627750.1">
    <property type="nucleotide sequence ID" value="NZ_PKKJ01000002.1"/>
</dbReference>
<dbReference type="CDD" id="cd05233">
    <property type="entry name" value="SDR_c"/>
    <property type="match status" value="1"/>
</dbReference>
<dbReference type="PRINTS" id="PR00081">
    <property type="entry name" value="GDHRDH"/>
</dbReference>
<dbReference type="Gene3D" id="3.40.50.720">
    <property type="entry name" value="NAD(P)-binding Rossmann-like Domain"/>
    <property type="match status" value="1"/>
</dbReference>
<dbReference type="EMBL" id="PKKJ01000002">
    <property type="protein sequence ID" value="PKY66537.1"/>
    <property type="molecule type" value="Genomic_DNA"/>
</dbReference>
<dbReference type="InterPro" id="IPR002347">
    <property type="entry name" value="SDR_fam"/>
</dbReference>
<gene>
    <name evidence="5" type="ORF">CYJ25_03105</name>
</gene>
<name>A0A2I1I5Y1_9ACTO</name>
<accession>A0A2I1I5Y1</accession>